<proteinExistence type="predicted"/>
<dbReference type="CDD" id="cd02440">
    <property type="entry name" value="AdoMet_MTases"/>
    <property type="match status" value="1"/>
</dbReference>
<reference evidence="4 5" key="1">
    <citation type="submission" date="2018-03" db="EMBL/GenBank/DDBJ databases">
        <title>The draft genome of Sphingosinicella sp. GL-C-18.</title>
        <authorList>
            <person name="Liu L."/>
            <person name="Li L."/>
            <person name="Liang L."/>
            <person name="Zhang X."/>
            <person name="Wang T."/>
        </authorList>
    </citation>
    <scope>NUCLEOTIDE SEQUENCE [LARGE SCALE GENOMIC DNA]</scope>
    <source>
        <strain evidence="4 5">GL-C-18</strain>
    </source>
</reference>
<gene>
    <name evidence="4" type="ORF">C7I55_06275</name>
</gene>
<dbReference type="PANTHER" id="PTHR43464:SF19">
    <property type="entry name" value="UBIQUINONE BIOSYNTHESIS O-METHYLTRANSFERASE, MITOCHONDRIAL"/>
    <property type="match status" value="1"/>
</dbReference>
<organism evidence="4 5">
    <name type="scientific">Allosphingosinicella deserti</name>
    <dbReference type="NCBI Taxonomy" id="2116704"/>
    <lineage>
        <taxon>Bacteria</taxon>
        <taxon>Pseudomonadati</taxon>
        <taxon>Pseudomonadota</taxon>
        <taxon>Alphaproteobacteria</taxon>
        <taxon>Sphingomonadales</taxon>
        <taxon>Sphingomonadaceae</taxon>
        <taxon>Allosphingosinicella</taxon>
    </lineage>
</organism>
<evidence type="ECO:0000256" key="3">
    <source>
        <dbReference type="ARBA" id="ARBA00022691"/>
    </source>
</evidence>
<dbReference type="SUPFAM" id="SSF53335">
    <property type="entry name" value="S-adenosyl-L-methionine-dependent methyltransferases"/>
    <property type="match status" value="1"/>
</dbReference>
<keyword evidence="1 4" id="KW-0489">Methyltransferase</keyword>
<sequence length="242" mass="26871">MERIVYDRMAELDSRHWWYRARRDILRTLIARKIALPTDPRILEIGCGTGHNLEMLQQFGRADGIEIDPAARALAAERLGRPIGASPLPALEGVEDGAYDLVAILDVLEHVEEDRAALGSIARKLRPGGRILITVPAHPWMWSAHDVVNHHKRRYTRGSLRAVIGEAGLKLEMMSWFNSLLFPLAAAARIVGRITRKEDSDDALPPKPVNSLFEVIFGLERYAVGRMPLPPGVSLVAIVSKG</sequence>
<keyword evidence="3" id="KW-0949">S-adenosyl-L-methionine</keyword>
<keyword evidence="2 4" id="KW-0808">Transferase</keyword>
<evidence type="ECO:0000256" key="2">
    <source>
        <dbReference type="ARBA" id="ARBA00022679"/>
    </source>
</evidence>
<evidence type="ECO:0000313" key="4">
    <source>
        <dbReference type="EMBL" id="PSJ41871.1"/>
    </source>
</evidence>
<dbReference type="AlphaFoldDB" id="A0A2P7QV87"/>
<dbReference type="Pfam" id="PF13489">
    <property type="entry name" value="Methyltransf_23"/>
    <property type="match status" value="1"/>
</dbReference>
<dbReference type="GO" id="GO:0008168">
    <property type="term" value="F:methyltransferase activity"/>
    <property type="evidence" value="ECO:0007669"/>
    <property type="project" value="UniProtKB-KW"/>
</dbReference>
<dbReference type="InterPro" id="IPR029063">
    <property type="entry name" value="SAM-dependent_MTases_sf"/>
</dbReference>
<name>A0A2P7QV87_9SPHN</name>
<dbReference type="Gene3D" id="3.40.50.150">
    <property type="entry name" value="Vaccinia Virus protein VP39"/>
    <property type="match status" value="1"/>
</dbReference>
<accession>A0A2P7QV87</accession>
<evidence type="ECO:0000313" key="5">
    <source>
        <dbReference type="Proteomes" id="UP000241167"/>
    </source>
</evidence>
<keyword evidence="5" id="KW-1185">Reference proteome</keyword>
<protein>
    <submittedName>
        <fullName evidence="4">SAM-dependent methyltransferase</fullName>
    </submittedName>
</protein>
<dbReference type="PANTHER" id="PTHR43464">
    <property type="entry name" value="METHYLTRANSFERASE"/>
    <property type="match status" value="1"/>
</dbReference>
<evidence type="ECO:0000256" key="1">
    <source>
        <dbReference type="ARBA" id="ARBA00022603"/>
    </source>
</evidence>
<dbReference type="OrthoDB" id="9810247at2"/>
<dbReference type="RefSeq" id="WP_106512038.1">
    <property type="nucleotide sequence ID" value="NZ_PXYI01000002.1"/>
</dbReference>
<comment type="caution">
    <text evidence="4">The sequence shown here is derived from an EMBL/GenBank/DDBJ whole genome shotgun (WGS) entry which is preliminary data.</text>
</comment>
<dbReference type="Proteomes" id="UP000241167">
    <property type="component" value="Unassembled WGS sequence"/>
</dbReference>
<dbReference type="GO" id="GO:0032259">
    <property type="term" value="P:methylation"/>
    <property type="evidence" value="ECO:0007669"/>
    <property type="project" value="UniProtKB-KW"/>
</dbReference>
<dbReference type="EMBL" id="PXYI01000002">
    <property type="protein sequence ID" value="PSJ41871.1"/>
    <property type="molecule type" value="Genomic_DNA"/>
</dbReference>